<comment type="caution">
    <text evidence="7">The sequence shown here is derived from an EMBL/GenBank/DDBJ whole genome shotgun (WGS) entry which is preliminary data.</text>
</comment>
<evidence type="ECO:0000256" key="5">
    <source>
        <dbReference type="SAM" id="Phobius"/>
    </source>
</evidence>
<comment type="subcellular location">
    <subcellularLocation>
        <location evidence="1">Membrane</location>
    </subcellularLocation>
</comment>
<dbReference type="Proteomes" id="UP000233524">
    <property type="component" value="Unassembled WGS sequence"/>
</dbReference>
<dbReference type="AlphaFoldDB" id="A0A2N3N338"/>
<organism evidence="7 8">
    <name type="scientific">Lomentospora prolificans</name>
    <dbReference type="NCBI Taxonomy" id="41688"/>
    <lineage>
        <taxon>Eukaryota</taxon>
        <taxon>Fungi</taxon>
        <taxon>Dikarya</taxon>
        <taxon>Ascomycota</taxon>
        <taxon>Pezizomycotina</taxon>
        <taxon>Sordariomycetes</taxon>
        <taxon>Hypocreomycetidae</taxon>
        <taxon>Microascales</taxon>
        <taxon>Microascaceae</taxon>
        <taxon>Lomentospora</taxon>
    </lineage>
</organism>
<dbReference type="FunCoup" id="A0A2N3N338">
    <property type="interactions" value="74"/>
</dbReference>
<feature type="transmembrane region" description="Helical" evidence="5">
    <location>
        <begin position="14"/>
        <end position="39"/>
    </location>
</feature>
<keyword evidence="8" id="KW-1185">Reference proteome</keyword>
<accession>A0A2N3N338</accession>
<evidence type="ECO:0000256" key="3">
    <source>
        <dbReference type="ARBA" id="ARBA00022989"/>
    </source>
</evidence>
<dbReference type="PANTHER" id="PTHR23241:SF106">
    <property type="entry name" value="DUF4149 DOMAIN-CONTAINING PROTEIN"/>
    <property type="match status" value="1"/>
</dbReference>
<dbReference type="OrthoDB" id="1641132at2759"/>
<protein>
    <recommendedName>
        <fullName evidence="6">TMEM205-like domain-containing protein</fullName>
    </recommendedName>
</protein>
<feature type="domain" description="TMEM205-like" evidence="6">
    <location>
        <begin position="15"/>
        <end position="122"/>
    </location>
</feature>
<dbReference type="InParanoid" id="A0A2N3N338"/>
<evidence type="ECO:0000256" key="2">
    <source>
        <dbReference type="ARBA" id="ARBA00022692"/>
    </source>
</evidence>
<keyword evidence="4 5" id="KW-0472">Membrane</keyword>
<dbReference type="InterPro" id="IPR053009">
    <property type="entry name" value="Xanthocillin_Biosynth-Assoc"/>
</dbReference>
<evidence type="ECO:0000259" key="6">
    <source>
        <dbReference type="Pfam" id="PF13664"/>
    </source>
</evidence>
<dbReference type="Pfam" id="PF13664">
    <property type="entry name" value="DUF4149"/>
    <property type="match status" value="1"/>
</dbReference>
<keyword evidence="3 5" id="KW-1133">Transmembrane helix</keyword>
<evidence type="ECO:0000313" key="7">
    <source>
        <dbReference type="EMBL" id="PKS06833.1"/>
    </source>
</evidence>
<keyword evidence="2 5" id="KW-0812">Transmembrane</keyword>
<dbReference type="PANTHER" id="PTHR23241">
    <property type="entry name" value="LATE EMBRYOGENESIS ABUNDANT PLANTS LEA-RELATED"/>
    <property type="match status" value="1"/>
</dbReference>
<dbReference type="EMBL" id="NLAX01001033">
    <property type="protein sequence ID" value="PKS06833.1"/>
    <property type="molecule type" value="Genomic_DNA"/>
</dbReference>
<feature type="transmembrane region" description="Helical" evidence="5">
    <location>
        <begin position="90"/>
        <end position="113"/>
    </location>
</feature>
<proteinExistence type="predicted"/>
<sequence>MAGYGVFSTGPYHILSYGTLLGTTFWHSFVGGIVMFRTLERPQFAAVQSKLFPVYFTLQTAAPAVLALTYPGNKGGAFGLSGILDVANRWTVLAPIAAIFSSALFNLVVLLPATRKIMEQRKVQDILVTDTDIDRKYFPSTLTCAAEKKDGKKSWEPAPHSQEMAALNKQFGKLHGISSLLNLTTFIASIVYGFHLGNLLQ</sequence>
<reference evidence="7 8" key="1">
    <citation type="journal article" date="2017" name="G3 (Bethesda)">
        <title>First Draft Genome Sequence of the Pathogenic Fungus Lomentospora prolificans (Formerly Scedosporium prolificans).</title>
        <authorList>
            <person name="Luo R."/>
            <person name="Zimin A."/>
            <person name="Workman R."/>
            <person name="Fan Y."/>
            <person name="Pertea G."/>
            <person name="Grossman N."/>
            <person name="Wear M.P."/>
            <person name="Jia B."/>
            <person name="Miller H."/>
            <person name="Casadevall A."/>
            <person name="Timp W."/>
            <person name="Zhang S.X."/>
            <person name="Salzberg S.L."/>
        </authorList>
    </citation>
    <scope>NUCLEOTIDE SEQUENCE [LARGE SCALE GENOMIC DNA]</scope>
    <source>
        <strain evidence="7 8">JHH-5317</strain>
    </source>
</reference>
<feature type="transmembrane region" description="Helical" evidence="5">
    <location>
        <begin position="174"/>
        <end position="195"/>
    </location>
</feature>
<evidence type="ECO:0000256" key="4">
    <source>
        <dbReference type="ARBA" id="ARBA00023136"/>
    </source>
</evidence>
<dbReference type="InterPro" id="IPR025423">
    <property type="entry name" value="TMEM205-like"/>
</dbReference>
<dbReference type="STRING" id="41688.A0A2N3N338"/>
<dbReference type="GO" id="GO:0016020">
    <property type="term" value="C:membrane"/>
    <property type="evidence" value="ECO:0007669"/>
    <property type="project" value="UniProtKB-SubCell"/>
</dbReference>
<evidence type="ECO:0000313" key="8">
    <source>
        <dbReference type="Proteomes" id="UP000233524"/>
    </source>
</evidence>
<dbReference type="VEuPathDB" id="FungiDB:jhhlp_006909"/>
<gene>
    <name evidence="7" type="ORF">jhhlp_006909</name>
</gene>
<feature type="transmembrane region" description="Helical" evidence="5">
    <location>
        <begin position="51"/>
        <end position="70"/>
    </location>
</feature>
<evidence type="ECO:0000256" key="1">
    <source>
        <dbReference type="ARBA" id="ARBA00004370"/>
    </source>
</evidence>
<name>A0A2N3N338_9PEZI</name>